<dbReference type="Pfam" id="PF00400">
    <property type="entry name" value="WD40"/>
    <property type="match status" value="2"/>
</dbReference>
<dbReference type="InterPro" id="IPR015943">
    <property type="entry name" value="WD40/YVTN_repeat-like_dom_sf"/>
</dbReference>
<dbReference type="InterPro" id="IPR022033">
    <property type="entry name" value="Rav1p_C"/>
</dbReference>
<dbReference type="InterPro" id="IPR036322">
    <property type="entry name" value="WD40_repeat_dom_sf"/>
</dbReference>
<protein>
    <submittedName>
        <fullName evidence="3">DmX-like protein 2</fullName>
    </submittedName>
</protein>
<dbReference type="PANTHER" id="PTHR13950:SF9">
    <property type="entry name" value="RABCONNECTIN-3A"/>
    <property type="match status" value="1"/>
</dbReference>
<accession>A0A6G1S9N7</accession>
<dbReference type="InterPro" id="IPR052208">
    <property type="entry name" value="DmX-like/RAVE_component"/>
</dbReference>
<evidence type="ECO:0000256" key="1">
    <source>
        <dbReference type="SAM" id="MobiDB-lite"/>
    </source>
</evidence>
<reference evidence="3" key="1">
    <citation type="submission" date="2018-10" db="EMBL/GenBank/DDBJ databases">
        <title>Transcriptome assembly of Aceria tosichella (Wheat curl mite) Type 2.</title>
        <authorList>
            <person name="Scully E.D."/>
            <person name="Geib S.M."/>
            <person name="Palmer N.A."/>
            <person name="Gupta A.K."/>
            <person name="Sarath G."/>
            <person name="Tatineni S."/>
        </authorList>
    </citation>
    <scope>NUCLEOTIDE SEQUENCE</scope>
    <source>
        <strain evidence="3">LincolnNE</strain>
    </source>
</reference>
<dbReference type="GO" id="GO:0043291">
    <property type="term" value="C:RAVE complex"/>
    <property type="evidence" value="ECO:0007669"/>
    <property type="project" value="TreeGrafter"/>
</dbReference>
<feature type="region of interest" description="Disordered" evidence="1">
    <location>
        <begin position="994"/>
        <end position="1025"/>
    </location>
</feature>
<gene>
    <name evidence="3" type="primary">Dmxl2</name>
    <name evidence="3" type="ORF">g.8530</name>
</gene>
<dbReference type="PANTHER" id="PTHR13950">
    <property type="entry name" value="RABCONNECTIN-RELATED"/>
    <property type="match status" value="1"/>
</dbReference>
<dbReference type="GO" id="GO:0007035">
    <property type="term" value="P:vacuolar acidification"/>
    <property type="evidence" value="ECO:0007669"/>
    <property type="project" value="TreeGrafter"/>
</dbReference>
<sequence length="1323" mass="149000">MANIEERLVELINLASTEVEGSKKVEYLYHIKELALNHGLLDRFFDDILAPTLVICFNPEGTRLLCGGGTNLRSIELWSVDSTNQWYLTWSCELAKPANFLRYSPDSTLFCSAGKSDKLVKVWYETRAANSYTFTYLKHPEPVTSLEWRRTGRFTPRGAVANVLMTSCQDNRVRLWVQTSLPDLVNFKLMPHFHLAAIIEDKTTPSLVTHWINNKEMHMTRSLETLLQDMLARILKDNEQVSTSTTPTTNDLDLEVDANDDTLTAESSKKLRHKLCRKINKQRALAASGRSSTTNKDQQRQSSNNVSAGNTVNTDIDPNAINNGPAANGQVATNGSGGSPTSLADEFDKTLESLLRDWRGSADLLFSINKKDGSVTSWQVKHLDGEESGALRQVQIELYSRLKSAIPIHDATTMSNITAFSPNVITEKPIIFIVTQHVSGTLGLWKWNLEHGIEPVTRITGLPISPQWLRDGILTVEFDEIEGHLVTDWIQDSAKIQPTIENHEPFLGQTDYYKASQLATKLKILPQYHLTQLVELLAFGKLQRVKAILNHLVNCLAPNDKNHHKKRAHRSRTYSIANQSAPSFQESLELDDLSSPLQQMSMEEIELDYVEVTSIKPLTLHLLLEADVERPNSSDGKLHHAHEEFSTSFDTFTYSKSTVDETLDEILGKSTIETINKQKEMKRLASEEQGEGSLTSFNPKKAKLLTHILTHTHIPGLTNIDQMHLLAVADAVAFFDASPDDLNELHDEESNDTSHERGAGLSMVATNIAIDSLDDRGLRFLTAMRQYVYLTKCLPMKQRSELRTTGIGTDHIVWAFHSETQDELIGLIPCLQRNKPEWSELREFGIGWWLKKLEVLKKIIEKVAQSAYQARQDPLDAALFYLAMKKKTLVCALLRRTNCDKRLLKLFEQDFNDPLNRKKALKNAYALLGLHRFEHAAAFFLLAGSMWDAVEVCINNLNDIQLAMVLIRLNDSDANVPSNLKRLLFTEILGSKLPSEQQQQQTPGVSPSVTSEHVTDPFSPNSASSVLARKPSIAAEGYSYDIKRAHHDPFLRSMAFWKLGDYLSAVHTLLEGDVNDLNVNASIFNFYRFLKEQPLVVKHKNQLMEELELKKRTSPIEEDQFHFNRARSLSSGELGFDGIRKSITLKQSSTEFEVLNETTHLVNKYSDEAVAENERKLFFATAHSYLDSGCPLLAIEVLCSEDHLNINQAQRMKFICCLHILLDELGTLAQNHSDTNCSKIGGSQIDSTSANDDEINGGDDDKAFTKVFQEWFNRNMEATTSICSFSGSQESILRTMLTYCSLHFAHEESLNLVRSAILDRLSA</sequence>
<feature type="compositionally biased region" description="Low complexity" evidence="1">
    <location>
        <begin position="318"/>
        <end position="329"/>
    </location>
</feature>
<evidence type="ECO:0000259" key="2">
    <source>
        <dbReference type="Pfam" id="PF12234"/>
    </source>
</evidence>
<feature type="compositionally biased region" description="Polar residues" evidence="1">
    <location>
        <begin position="289"/>
        <end position="316"/>
    </location>
</feature>
<name>A0A6G1S9N7_9ACAR</name>
<feature type="domain" description="RAVE complex protein Rav1 C-terminal" evidence="2">
    <location>
        <begin position="771"/>
        <end position="991"/>
    </location>
</feature>
<dbReference type="EMBL" id="GGYP01002337">
    <property type="protein sequence ID" value="MDE47108.1"/>
    <property type="molecule type" value="Transcribed_RNA"/>
</dbReference>
<dbReference type="Gene3D" id="2.130.10.10">
    <property type="entry name" value="YVTN repeat-like/Quinoprotein amine dehydrogenase"/>
    <property type="match status" value="1"/>
</dbReference>
<dbReference type="SMART" id="SM00320">
    <property type="entry name" value="WD40"/>
    <property type="match status" value="3"/>
</dbReference>
<proteinExistence type="predicted"/>
<dbReference type="SUPFAM" id="SSF50978">
    <property type="entry name" value="WD40 repeat-like"/>
    <property type="match status" value="1"/>
</dbReference>
<dbReference type="Pfam" id="PF12234">
    <property type="entry name" value="Rav1p_C"/>
    <property type="match status" value="1"/>
</dbReference>
<evidence type="ECO:0000313" key="3">
    <source>
        <dbReference type="EMBL" id="MDE47108.1"/>
    </source>
</evidence>
<feature type="region of interest" description="Disordered" evidence="1">
    <location>
        <begin position="282"/>
        <end position="344"/>
    </location>
</feature>
<feature type="compositionally biased region" description="Polar residues" evidence="1">
    <location>
        <begin position="330"/>
        <end position="342"/>
    </location>
</feature>
<dbReference type="InterPro" id="IPR001680">
    <property type="entry name" value="WD40_rpt"/>
</dbReference>
<organism evidence="3">
    <name type="scientific">Aceria tosichella</name>
    <name type="common">wheat curl mite</name>
    <dbReference type="NCBI Taxonomy" id="561515"/>
    <lineage>
        <taxon>Eukaryota</taxon>
        <taxon>Metazoa</taxon>
        <taxon>Ecdysozoa</taxon>
        <taxon>Arthropoda</taxon>
        <taxon>Chelicerata</taxon>
        <taxon>Arachnida</taxon>
        <taxon>Acari</taxon>
        <taxon>Acariformes</taxon>
        <taxon>Trombidiformes</taxon>
        <taxon>Prostigmata</taxon>
        <taxon>Eupodina</taxon>
        <taxon>Eriophyoidea</taxon>
        <taxon>Eriophyidae</taxon>
        <taxon>Eriophyinae</taxon>
        <taxon>Aceriini</taxon>
        <taxon>Aceria</taxon>
    </lineage>
</organism>